<evidence type="ECO:0000313" key="2">
    <source>
        <dbReference type="Proteomes" id="UP001462640"/>
    </source>
</evidence>
<dbReference type="PANTHER" id="PTHR37943:SF1">
    <property type="entry name" value="PROTEIN VES"/>
    <property type="match status" value="1"/>
</dbReference>
<dbReference type="InterPro" id="IPR010282">
    <property type="entry name" value="Uncharacterised_HutD/Ves"/>
</dbReference>
<organism evidence="1 2">
    <name type="scientific">Roseateles flavus</name>
    <dbReference type="NCBI Taxonomy" id="3149041"/>
    <lineage>
        <taxon>Bacteria</taxon>
        <taxon>Pseudomonadati</taxon>
        <taxon>Pseudomonadota</taxon>
        <taxon>Betaproteobacteria</taxon>
        <taxon>Burkholderiales</taxon>
        <taxon>Sphaerotilaceae</taxon>
        <taxon>Roseateles</taxon>
    </lineage>
</organism>
<dbReference type="InterPro" id="IPR014710">
    <property type="entry name" value="RmlC-like_jellyroll"/>
</dbReference>
<accession>A0ABV0GAU3</accession>
<evidence type="ECO:0000313" key="1">
    <source>
        <dbReference type="EMBL" id="MEO3712172.1"/>
    </source>
</evidence>
<protein>
    <submittedName>
        <fullName evidence="1">HutD family protein</fullName>
    </submittedName>
</protein>
<dbReference type="RefSeq" id="WP_347606974.1">
    <property type="nucleotide sequence ID" value="NZ_JBDPZC010000001.1"/>
</dbReference>
<dbReference type="CDD" id="cd20293">
    <property type="entry name" value="cupin_HutD_N"/>
    <property type="match status" value="1"/>
</dbReference>
<dbReference type="Gene3D" id="2.60.120.10">
    <property type="entry name" value="Jelly Rolls"/>
    <property type="match status" value="1"/>
</dbReference>
<comment type="caution">
    <text evidence="1">The sequence shown here is derived from an EMBL/GenBank/DDBJ whole genome shotgun (WGS) entry which is preliminary data.</text>
</comment>
<dbReference type="PANTHER" id="PTHR37943">
    <property type="entry name" value="PROTEIN VES"/>
    <property type="match status" value="1"/>
</dbReference>
<proteinExistence type="predicted"/>
<keyword evidence="2" id="KW-1185">Reference proteome</keyword>
<reference evidence="1 2" key="1">
    <citation type="submission" date="2024-05" db="EMBL/GenBank/DDBJ databases">
        <title>Roseateles sp. 2.12 16S ribosomal RNA gene Genome sequencing and assembly.</title>
        <authorList>
            <person name="Woo H."/>
        </authorList>
    </citation>
    <scope>NUCLEOTIDE SEQUENCE [LARGE SCALE GENOMIC DNA]</scope>
    <source>
        <strain evidence="1 2">2.12</strain>
    </source>
</reference>
<dbReference type="InterPro" id="IPR011051">
    <property type="entry name" value="RmlC_Cupin_sf"/>
</dbReference>
<sequence>MSWSILCADDVSPQRWKNNGGWTRELLAWPHAADWTLRLSVADIEADGPFSKFEGVDRWFAVLRGEGVCLYDYELRPGDDLLHFDGALGPDCTLLGGITRDFNLMHRRGKGRMTVTPASEALEPAGRWVGLFTGQGGVLEHGGRAMPLRPMSLAWCESPVAQRCVFKDEGRAAAQAWWMQWSDEA</sequence>
<dbReference type="Pfam" id="PF05962">
    <property type="entry name" value="HutD"/>
    <property type="match status" value="1"/>
</dbReference>
<name>A0ABV0GAU3_9BURK</name>
<dbReference type="Proteomes" id="UP001462640">
    <property type="component" value="Unassembled WGS sequence"/>
</dbReference>
<dbReference type="SUPFAM" id="SSF51182">
    <property type="entry name" value="RmlC-like cupins"/>
    <property type="match status" value="1"/>
</dbReference>
<gene>
    <name evidence="1" type="ORF">ABDJ40_05240</name>
</gene>
<dbReference type="EMBL" id="JBDPZC010000001">
    <property type="protein sequence ID" value="MEO3712172.1"/>
    <property type="molecule type" value="Genomic_DNA"/>
</dbReference>